<dbReference type="RefSeq" id="WP_013177770.1">
    <property type="nucleotide sequence ID" value="NC_014221.1"/>
</dbReference>
<dbReference type="AlphaFoldDB" id="D7CWK1"/>
<accession>D7CWK1</accession>
<dbReference type="EMBL" id="CP002049">
    <property type="protein sequence ID" value="ADI14400.1"/>
    <property type="molecule type" value="Genomic_DNA"/>
</dbReference>
<evidence type="ECO:0000313" key="3">
    <source>
        <dbReference type="Proteomes" id="UP000000379"/>
    </source>
</evidence>
<feature type="region of interest" description="Disordered" evidence="1">
    <location>
        <begin position="62"/>
        <end position="82"/>
    </location>
</feature>
<reference evidence="3" key="1">
    <citation type="submission" date="2010-05" db="EMBL/GenBank/DDBJ databases">
        <title>The complete genome of Truepera radiovictris DSM 17093.</title>
        <authorList>
            <consortium name="US DOE Joint Genome Institute (JGI-PGF)"/>
            <person name="Lucas S."/>
            <person name="Copeland A."/>
            <person name="Lapidus A."/>
            <person name="Glavina del Rio T."/>
            <person name="Dalin E."/>
            <person name="Tice H."/>
            <person name="Bruce D."/>
            <person name="Goodwin L."/>
            <person name="Pitluck S."/>
            <person name="Kyrpides N."/>
            <person name="Mavromatis K."/>
            <person name="Ovchinnikova G."/>
            <person name="Munk A.C."/>
            <person name="Detter J.C."/>
            <person name="Han C."/>
            <person name="Tapia R."/>
            <person name="Land M."/>
            <person name="Hauser L."/>
            <person name="Markowitz V."/>
            <person name="Cheng J.-F."/>
            <person name="Hugenholtz P."/>
            <person name="Woyke T."/>
            <person name="Wu D."/>
            <person name="Tindall B."/>
            <person name="Pomrenke H.G."/>
            <person name="Brambilla E."/>
            <person name="Klenk H.-P."/>
            <person name="Eisen J.A."/>
        </authorList>
    </citation>
    <scope>NUCLEOTIDE SEQUENCE [LARGE SCALE GENOMIC DNA]</scope>
    <source>
        <strain evidence="3">DSM 17093 / CIP 108686 / LMG 22925 / RQ-24</strain>
    </source>
</reference>
<evidence type="ECO:0000256" key="1">
    <source>
        <dbReference type="SAM" id="MobiDB-lite"/>
    </source>
</evidence>
<name>D7CWK1_TRURR</name>
<reference evidence="2 3" key="2">
    <citation type="journal article" date="2011" name="Stand. Genomic Sci.">
        <title>Complete genome sequence of Truepera radiovictrix type strain (RQ-24).</title>
        <authorList>
            <person name="Ivanova N."/>
            <person name="Rohde C."/>
            <person name="Munk C."/>
            <person name="Nolan M."/>
            <person name="Lucas S."/>
            <person name="Del Rio T.G."/>
            <person name="Tice H."/>
            <person name="Deshpande S."/>
            <person name="Cheng J.F."/>
            <person name="Tapia R."/>
            <person name="Han C."/>
            <person name="Goodwin L."/>
            <person name="Pitluck S."/>
            <person name="Liolios K."/>
            <person name="Mavromatis K."/>
            <person name="Mikhailova N."/>
            <person name="Pati A."/>
            <person name="Chen A."/>
            <person name="Palaniappan K."/>
            <person name="Land M."/>
            <person name="Hauser L."/>
            <person name="Chang Y.J."/>
            <person name="Jeffries C.D."/>
            <person name="Brambilla E."/>
            <person name="Rohde M."/>
            <person name="Goker M."/>
            <person name="Tindall B.J."/>
            <person name="Woyke T."/>
            <person name="Bristow J."/>
            <person name="Eisen J.A."/>
            <person name="Markowitz V."/>
            <person name="Hugenholtz P."/>
            <person name="Kyrpides N.C."/>
            <person name="Klenk H.P."/>
            <person name="Lapidus A."/>
        </authorList>
    </citation>
    <scope>NUCLEOTIDE SEQUENCE [LARGE SCALE GENOMIC DNA]</scope>
    <source>
        <strain evidence="3">DSM 17093 / CIP 108686 / LMG 22925 / RQ-24</strain>
    </source>
</reference>
<dbReference type="eggNOG" id="COG3529">
    <property type="taxonomic scope" value="Bacteria"/>
</dbReference>
<dbReference type="KEGG" id="tra:Trad_1277"/>
<organism evidence="2 3">
    <name type="scientific">Truepera radiovictrix (strain DSM 17093 / CIP 108686 / LMG 22925 / RQ-24)</name>
    <dbReference type="NCBI Taxonomy" id="649638"/>
    <lineage>
        <taxon>Bacteria</taxon>
        <taxon>Thermotogati</taxon>
        <taxon>Deinococcota</taxon>
        <taxon>Deinococci</taxon>
        <taxon>Trueperales</taxon>
        <taxon>Trueperaceae</taxon>
        <taxon>Truepera</taxon>
    </lineage>
</organism>
<dbReference type="OrthoDB" id="5881059at2"/>
<proteinExistence type="predicted"/>
<gene>
    <name evidence="2" type="ordered locus">Trad_1277</name>
</gene>
<dbReference type="HOGENOM" id="CLU_2557310_0_0_0"/>
<dbReference type="Proteomes" id="UP000000379">
    <property type="component" value="Chromosome"/>
</dbReference>
<keyword evidence="3" id="KW-1185">Reference proteome</keyword>
<protein>
    <submittedName>
        <fullName evidence="2">Uncharacterized protein</fullName>
    </submittedName>
</protein>
<sequence length="82" mass="9192">MTDRPQGWDFGAEGFEEGERCPQCASTDTVTYRYPEGFSELECRSCGFSTEAEAIGELTRYPGELREGRAQRPPVPLKKLEA</sequence>
<evidence type="ECO:0000313" key="2">
    <source>
        <dbReference type="EMBL" id="ADI14400.1"/>
    </source>
</evidence>